<reference evidence="2 3" key="1">
    <citation type="submission" date="2015-11" db="EMBL/GenBank/DDBJ databases">
        <title>Whole-Genome Sequence of Candidatus Oderbacter manganicum from the National Park Lower Oder Valley, Germany.</title>
        <authorList>
            <person name="Braun B."/>
            <person name="Liere K."/>
            <person name="Szewzyk U."/>
        </authorList>
    </citation>
    <scope>NUCLEOTIDE SEQUENCE [LARGE SCALE GENOMIC DNA]</scope>
    <source>
        <strain evidence="2 3">OTSz_A_272</strain>
    </source>
</reference>
<accession>A0A1B1AM48</accession>
<protein>
    <submittedName>
        <fullName evidence="2">Uncharacterized protein</fullName>
    </submittedName>
</protein>
<evidence type="ECO:0000313" key="3">
    <source>
        <dbReference type="Proteomes" id="UP000092498"/>
    </source>
</evidence>
<proteinExistence type="predicted"/>
<keyword evidence="3" id="KW-1185">Reference proteome</keyword>
<dbReference type="InParanoid" id="A0A1B1AM48"/>
<dbReference type="EMBL" id="CP013244">
    <property type="protein sequence ID" value="ANP47636.1"/>
    <property type="molecule type" value="Genomic_DNA"/>
</dbReference>
<evidence type="ECO:0000313" key="2">
    <source>
        <dbReference type="EMBL" id="ANP47636.1"/>
    </source>
</evidence>
<feature type="region of interest" description="Disordered" evidence="1">
    <location>
        <begin position="51"/>
        <end position="83"/>
    </location>
</feature>
<dbReference type="Proteomes" id="UP000092498">
    <property type="component" value="Chromosome"/>
</dbReference>
<dbReference type="OrthoDB" id="9912798at2"/>
<dbReference type="KEGG" id="cbot:ATE48_17885"/>
<sequence length="83" mass="8744">MLRSHPKKEEQTTLRPVGIALAAVVAGLSTGKAAPVDAHVHAPLEPASNGATYFVDPTNHPGFEEDASMVVGRSEPVEPFGKR</sequence>
<gene>
    <name evidence="2" type="ORF">ATE48_17885</name>
</gene>
<organism evidence="2 3">
    <name type="scientific">Candidatus Viadribacter manganicus</name>
    <dbReference type="NCBI Taxonomy" id="1759059"/>
    <lineage>
        <taxon>Bacteria</taxon>
        <taxon>Pseudomonadati</taxon>
        <taxon>Pseudomonadota</taxon>
        <taxon>Alphaproteobacteria</taxon>
        <taxon>Hyphomonadales</taxon>
        <taxon>Hyphomonadaceae</taxon>
        <taxon>Candidatus Viadribacter</taxon>
    </lineage>
</organism>
<name>A0A1B1AM48_9PROT</name>
<dbReference type="RefSeq" id="WP_066773954.1">
    <property type="nucleotide sequence ID" value="NZ_CP013244.1"/>
</dbReference>
<dbReference type="AlphaFoldDB" id="A0A1B1AM48"/>
<evidence type="ECO:0000256" key="1">
    <source>
        <dbReference type="SAM" id="MobiDB-lite"/>
    </source>
</evidence>